<name>A0A2I0HFP5_PUNGR</name>
<dbReference type="Proteomes" id="UP000233551">
    <property type="component" value="Unassembled WGS sequence"/>
</dbReference>
<evidence type="ECO:0000313" key="1">
    <source>
        <dbReference type="EMBL" id="PKI26210.1"/>
    </source>
</evidence>
<protein>
    <submittedName>
        <fullName evidence="1">Uncharacterized protein</fullName>
    </submittedName>
</protein>
<sequence>WAADAEVVTVRGEVEDILDVGEGDGGFLAPRGVGDDAAQGS</sequence>
<proteinExistence type="predicted"/>
<dbReference type="AlphaFoldDB" id="A0A2I0HFP5"/>
<accession>A0A2I0HFP5</accession>
<dbReference type="EMBL" id="PGOL01035017">
    <property type="protein sequence ID" value="PKI26210.1"/>
    <property type="molecule type" value="Genomic_DNA"/>
</dbReference>
<evidence type="ECO:0000313" key="2">
    <source>
        <dbReference type="Proteomes" id="UP000233551"/>
    </source>
</evidence>
<comment type="caution">
    <text evidence="1">The sequence shown here is derived from an EMBL/GenBank/DDBJ whole genome shotgun (WGS) entry which is preliminary data.</text>
</comment>
<gene>
    <name evidence="1" type="ORF">CRG98_049101</name>
</gene>
<organism evidence="1 2">
    <name type="scientific">Punica granatum</name>
    <name type="common">Pomegranate</name>
    <dbReference type="NCBI Taxonomy" id="22663"/>
    <lineage>
        <taxon>Eukaryota</taxon>
        <taxon>Viridiplantae</taxon>
        <taxon>Streptophyta</taxon>
        <taxon>Embryophyta</taxon>
        <taxon>Tracheophyta</taxon>
        <taxon>Spermatophyta</taxon>
        <taxon>Magnoliopsida</taxon>
        <taxon>eudicotyledons</taxon>
        <taxon>Gunneridae</taxon>
        <taxon>Pentapetalae</taxon>
        <taxon>rosids</taxon>
        <taxon>malvids</taxon>
        <taxon>Myrtales</taxon>
        <taxon>Lythraceae</taxon>
        <taxon>Punica</taxon>
    </lineage>
</organism>
<keyword evidence="2" id="KW-1185">Reference proteome</keyword>
<reference evidence="1 2" key="1">
    <citation type="submission" date="2017-11" db="EMBL/GenBank/DDBJ databases">
        <title>De-novo sequencing of pomegranate (Punica granatum L.) genome.</title>
        <authorList>
            <person name="Akparov Z."/>
            <person name="Amiraslanov A."/>
            <person name="Hajiyeva S."/>
            <person name="Abbasov M."/>
            <person name="Kaur K."/>
            <person name="Hamwieh A."/>
            <person name="Solovyev V."/>
            <person name="Salamov A."/>
            <person name="Braich B."/>
            <person name="Kosarev P."/>
            <person name="Mahmoud A."/>
            <person name="Hajiyev E."/>
            <person name="Babayeva S."/>
            <person name="Izzatullayeva V."/>
            <person name="Mammadov A."/>
            <person name="Mammadov A."/>
            <person name="Sharifova S."/>
            <person name="Ojaghi J."/>
            <person name="Eynullazada K."/>
            <person name="Bayramov B."/>
            <person name="Abdulazimova A."/>
            <person name="Shahmuradov I."/>
        </authorList>
    </citation>
    <scope>NUCLEOTIDE SEQUENCE [LARGE SCALE GENOMIC DNA]</scope>
    <source>
        <strain evidence="2">cv. AG2017</strain>
        <tissue evidence="1">Leaf</tissue>
    </source>
</reference>
<feature type="non-terminal residue" evidence="1">
    <location>
        <position position="1"/>
    </location>
</feature>